<dbReference type="AlphaFoldDB" id="A0A3D9GQ23"/>
<protein>
    <submittedName>
        <fullName evidence="5">Putative secreted protein (Por secretion system target)</fullName>
    </submittedName>
</protein>
<dbReference type="InterPro" id="IPR012938">
    <property type="entry name" value="Glc/Sorbosone_DH"/>
</dbReference>
<evidence type="ECO:0000313" key="5">
    <source>
        <dbReference type="EMBL" id="RED38564.1"/>
    </source>
</evidence>
<dbReference type="InterPro" id="IPR011041">
    <property type="entry name" value="Quinoprot_gluc/sorb_DH_b-prop"/>
</dbReference>
<comment type="caution">
    <text evidence="5">The sequence shown here is derived from an EMBL/GenBank/DDBJ whole genome shotgun (WGS) entry which is preliminary data.</text>
</comment>
<dbReference type="InterPro" id="IPR011042">
    <property type="entry name" value="6-blade_b-propeller_TolB-like"/>
</dbReference>
<dbReference type="NCBIfam" id="TIGR04183">
    <property type="entry name" value="Por_Secre_tail"/>
    <property type="match status" value="1"/>
</dbReference>
<feature type="signal peptide" evidence="2">
    <location>
        <begin position="1"/>
        <end position="20"/>
    </location>
</feature>
<keyword evidence="1 2" id="KW-0732">Signal</keyword>
<dbReference type="PANTHER" id="PTHR19328">
    <property type="entry name" value="HEDGEHOG-INTERACTING PROTEIN"/>
    <property type="match status" value="1"/>
</dbReference>
<dbReference type="Pfam" id="PF18962">
    <property type="entry name" value="Por_Secre_tail"/>
    <property type="match status" value="1"/>
</dbReference>
<dbReference type="Proteomes" id="UP000256980">
    <property type="component" value="Unassembled WGS sequence"/>
</dbReference>
<feature type="domain" description="Secretion system C-terminal sorting" evidence="4">
    <location>
        <begin position="396"/>
        <end position="472"/>
    </location>
</feature>
<evidence type="ECO:0000256" key="2">
    <source>
        <dbReference type="SAM" id="SignalP"/>
    </source>
</evidence>
<dbReference type="Gene3D" id="2.120.10.30">
    <property type="entry name" value="TolB, C-terminal domain"/>
    <property type="match status" value="1"/>
</dbReference>
<dbReference type="InterPro" id="IPR026444">
    <property type="entry name" value="Secre_tail"/>
</dbReference>
<feature type="chain" id="PRO_5017556905" evidence="2">
    <location>
        <begin position="21"/>
        <end position="473"/>
    </location>
</feature>
<gene>
    <name evidence="5" type="ORF">DFQ10_11070</name>
</gene>
<dbReference type="SUPFAM" id="SSF50952">
    <property type="entry name" value="Soluble quinoprotein glucose dehydrogenase"/>
    <property type="match status" value="1"/>
</dbReference>
<sequence>MKHTLLLCLIAFSIHSFCKAQNIDLELFASNLDRPVSIKHAGDDKLYIVEQDGLIKIINSDGSIESAPFLNIDSIVINTGNERGLLGLAFHPEYATNGYFFVNYIDNSGNTVISRFSRDTNNPLLADSNSEFPILSFIQPYSNHNGGDLAFGNDGFLYISTGDGGSAGDPENNSQNKLNLLGNILRIDINATTATQNYSIPSSNPFIGDPNSRAEIFAYGLRNPWKFSFDRLNNDLWIADVGQGDYEEINMVSAVDAAIGLNYGWRCYEGNGPYNSNDCSDASAYTFPISGYTHFGDGEFKCSITGGYRYRGTNYPNLNGLYFFADICSQEIGYLTYDETNTNWIRTFESFTGQWSAFGEDLNGELYVSDLSSGNIYKIIDPTLSIEDSLFSNISVYPNPTKDNININFGSNINTNVLTQIAIYDLHGKKVKSIKRTAEHIQNINTSQLSNGIYILQINNSNGEQSIHKLVIH</sequence>
<evidence type="ECO:0000259" key="4">
    <source>
        <dbReference type="Pfam" id="PF18962"/>
    </source>
</evidence>
<dbReference type="EMBL" id="QRDV01000010">
    <property type="protein sequence ID" value="RED38564.1"/>
    <property type="molecule type" value="Genomic_DNA"/>
</dbReference>
<keyword evidence="6" id="KW-1185">Reference proteome</keyword>
<evidence type="ECO:0000256" key="1">
    <source>
        <dbReference type="ARBA" id="ARBA00022729"/>
    </source>
</evidence>
<feature type="domain" description="Glucose/Sorbosone dehydrogenase" evidence="3">
    <location>
        <begin position="32"/>
        <end position="368"/>
    </location>
</feature>
<name>A0A3D9GQ23_9FLAO</name>
<dbReference type="PANTHER" id="PTHR19328:SF75">
    <property type="entry name" value="ALDOSE SUGAR DEHYDROGENASE YLII"/>
    <property type="match status" value="1"/>
</dbReference>
<dbReference type="RefSeq" id="WP_115818711.1">
    <property type="nucleotide sequence ID" value="NZ_QRDV01000010.1"/>
</dbReference>
<proteinExistence type="predicted"/>
<organism evidence="5 6">
    <name type="scientific">Winogradskyella eximia</name>
    <dbReference type="NCBI Taxonomy" id="262006"/>
    <lineage>
        <taxon>Bacteria</taxon>
        <taxon>Pseudomonadati</taxon>
        <taxon>Bacteroidota</taxon>
        <taxon>Flavobacteriia</taxon>
        <taxon>Flavobacteriales</taxon>
        <taxon>Flavobacteriaceae</taxon>
        <taxon>Winogradskyella</taxon>
    </lineage>
</organism>
<accession>A0A3D9GQ23</accession>
<evidence type="ECO:0000313" key="6">
    <source>
        <dbReference type="Proteomes" id="UP000256980"/>
    </source>
</evidence>
<dbReference type="Pfam" id="PF07995">
    <property type="entry name" value="GSDH"/>
    <property type="match status" value="1"/>
</dbReference>
<evidence type="ECO:0000259" key="3">
    <source>
        <dbReference type="Pfam" id="PF07995"/>
    </source>
</evidence>
<dbReference type="OrthoDB" id="9770043at2"/>
<reference evidence="5 6" key="1">
    <citation type="submission" date="2018-07" db="EMBL/GenBank/DDBJ databases">
        <title>Genomic Encyclopedia of Type Strains, Phase III (KMG-III): the genomes of soil and plant-associated and newly described type strains.</title>
        <authorList>
            <person name="Whitman W."/>
        </authorList>
    </citation>
    <scope>NUCLEOTIDE SEQUENCE [LARGE SCALE GENOMIC DNA]</scope>
    <source>
        <strain evidence="5 6">CECT 7946</strain>
    </source>
</reference>